<dbReference type="Pfam" id="PF16875">
    <property type="entry name" value="Glyco_hydro_36N"/>
    <property type="match status" value="1"/>
</dbReference>
<name>A0A077ECK6_9FLAO</name>
<feature type="active site" description="Nucleophile" evidence="6">
    <location>
        <position position="469"/>
    </location>
</feature>
<feature type="binding site" evidence="7">
    <location>
        <position position="181"/>
    </location>
    <ligand>
        <name>substrate</name>
    </ligand>
</feature>
<feature type="domain" description="Glycosyl hydrolase family 36 N-terminal" evidence="10">
    <location>
        <begin position="46"/>
        <end position="274"/>
    </location>
</feature>
<feature type="binding site" evidence="7">
    <location>
        <position position="516"/>
    </location>
    <ligand>
        <name>substrate</name>
    </ligand>
</feature>
<comment type="similarity">
    <text evidence="5">Belongs to the glycosyl hydrolase.</text>
</comment>
<dbReference type="InterPro" id="IPR031704">
    <property type="entry name" value="Glyco_hydro_36_N"/>
</dbReference>
<dbReference type="STRING" id="1338011.BD94_1402"/>
<proteinExistence type="inferred from homology"/>
<dbReference type="EC" id="3.2.1.22" evidence="2 5"/>
<dbReference type="KEGG" id="eao:BD94_1402"/>
<evidence type="ECO:0000256" key="2">
    <source>
        <dbReference type="ARBA" id="ARBA00012755"/>
    </source>
</evidence>
<keyword evidence="8" id="KW-0732">Signal</keyword>
<dbReference type="InterPro" id="IPR038417">
    <property type="entry name" value="Alpga-gal_N_sf"/>
</dbReference>
<protein>
    <recommendedName>
        <fullName evidence="2 5">Alpha-galactosidase</fullName>
        <ecNumber evidence="2 5">3.2.1.22</ecNumber>
    </recommendedName>
</protein>
<sequence length="725" mass="83270">MRTLCSFIISGMLLCFGKLQAQDKAPIILISTQNTALVYTTNAKKQLTQLYLGQSLTNTSDYPLKKPNNLPAIITQGSGPVREPSLGVVHSDNNTSLELQYINHNTKTEGNIQITQIQLKDPQYPFYVTLHFKAYKNENVIEQWTEIKHQEKKAVTLKHFTSAFLQLSSKNYYLTHFFGDWANEMRMEETLLPEGIHHIESKLGTRATNFDLPSFMLSVDQPADEENGKVLAGTLAWSGNFKLSFENIKYSEDFGNLLQVLPGINNYASEYTLAPNTTFTTPSFIYTYSYSGKGQASRNLHQWATNYGIYKGKENKSTLLNNWEATYFKFDEQKLTSLLGDAQNLGVDVFLLDDGWFGNKYPRNNDDAGLGDWEVNKKKLPNGLPFLVKEAKKHNVKFGIWIEPEMVNPKSELYEKHPDWILKLPNRDENLRRTQLVLDLSNPKVQEHVFKVVDNILQENPDIAYIKWDCNRYMTNTFSDYLKDKQNNLYIDYTLGLYKVLERIRQKYPDTELMWCSGGGGRAEYGGLKYTNEFWPSDNTDPLQRIFIQYGYSYFFPMGIQCAHVTSWGKQPLKFKIDVAMSGKLGFDIRIEEMNAEELKLSQNALKNYKSLQDIINTGDMYRLIAPYNNHHAAWMLTDKAKNKAVLYTYNLHTQLGDYFAPIQFQGLDPNKKYVLKELNLENENKPQLPQNGKSFSGDYLMKVGIPWFLNGSLKSSVIELTAIN</sequence>
<evidence type="ECO:0000313" key="11">
    <source>
        <dbReference type="EMBL" id="AIL45177.1"/>
    </source>
</evidence>
<dbReference type="InterPro" id="IPR013785">
    <property type="entry name" value="Aldolase_TIM"/>
</dbReference>
<dbReference type="Pfam" id="PF16874">
    <property type="entry name" value="Glyco_hydro_36C"/>
    <property type="match status" value="1"/>
</dbReference>
<dbReference type="InterPro" id="IPR031705">
    <property type="entry name" value="Glyco_hydro_36_C"/>
</dbReference>
<dbReference type="PRINTS" id="PR00743">
    <property type="entry name" value="GLHYDRLASE36"/>
</dbReference>
<dbReference type="eggNOG" id="COG3345">
    <property type="taxonomic scope" value="Bacteria"/>
</dbReference>
<feature type="binding site" evidence="7">
    <location>
        <begin position="353"/>
        <end position="354"/>
    </location>
    <ligand>
        <name>substrate</name>
    </ligand>
</feature>
<dbReference type="PROSITE" id="PS00512">
    <property type="entry name" value="ALPHA_GALACTOSIDASE"/>
    <property type="match status" value="1"/>
</dbReference>
<accession>A0A077ECK6</accession>
<feature type="binding site" evidence="7">
    <location>
        <position position="538"/>
    </location>
    <ligand>
        <name>substrate</name>
    </ligand>
</feature>
<dbReference type="PIRSF" id="PIRSF005536">
    <property type="entry name" value="Agal"/>
    <property type="match status" value="1"/>
</dbReference>
<dbReference type="PANTHER" id="PTHR43053:SF3">
    <property type="entry name" value="ALPHA-GALACTOSIDASE C-RELATED"/>
    <property type="match status" value="1"/>
</dbReference>
<reference evidence="11" key="1">
    <citation type="journal article" date="2013" name="Lancet">
        <title>First case of E anophelis outbreak in an intensive-care unit.</title>
        <authorList>
            <person name="Teo J."/>
            <person name="Tan S.Y."/>
            <person name="Tay M."/>
            <person name="Ding Y."/>
            <person name="Kjelleberg S."/>
            <person name="Givskov M."/>
            <person name="Lin R.T."/>
            <person name="Yang L."/>
        </authorList>
    </citation>
    <scope>NUCLEOTIDE SEQUENCE [LARGE SCALE GENOMIC DNA]</scope>
    <source>
        <strain evidence="11">NUHP1</strain>
    </source>
</reference>
<comment type="catalytic activity">
    <reaction evidence="1 5">
        <text>Hydrolysis of terminal, non-reducing alpha-D-galactose residues in alpha-D-galactosides, including galactose oligosaccharides, galactomannans and galactolipids.</text>
        <dbReference type="EC" id="3.2.1.22"/>
    </reaction>
</comment>
<organism evidence="11 12">
    <name type="scientific">Elizabethkingia anophelis NUHP1</name>
    <dbReference type="NCBI Taxonomy" id="1338011"/>
    <lineage>
        <taxon>Bacteria</taxon>
        <taxon>Pseudomonadati</taxon>
        <taxon>Bacteroidota</taxon>
        <taxon>Flavobacteriia</taxon>
        <taxon>Flavobacteriales</taxon>
        <taxon>Weeksellaceae</taxon>
        <taxon>Elizabethkingia</taxon>
    </lineage>
</organism>
<dbReference type="InterPro" id="IPR013780">
    <property type="entry name" value="Glyco_hydro_b"/>
</dbReference>
<dbReference type="PANTHER" id="PTHR43053">
    <property type="entry name" value="GLYCOSIDASE FAMILY 31"/>
    <property type="match status" value="1"/>
</dbReference>
<dbReference type="InterPro" id="IPR050985">
    <property type="entry name" value="Alpha-glycosidase_related"/>
</dbReference>
<dbReference type="InterPro" id="IPR017853">
    <property type="entry name" value="GH"/>
</dbReference>
<evidence type="ECO:0000256" key="3">
    <source>
        <dbReference type="ARBA" id="ARBA00022801"/>
    </source>
</evidence>
<dbReference type="RefSeq" id="WP_228050465.1">
    <property type="nucleotide sequence ID" value="NZ_CP007547.1"/>
</dbReference>
<dbReference type="CDD" id="cd14791">
    <property type="entry name" value="GH36"/>
    <property type="match status" value="1"/>
</dbReference>
<dbReference type="EMBL" id="CP007547">
    <property type="protein sequence ID" value="AIL45177.1"/>
    <property type="molecule type" value="Genomic_DNA"/>
</dbReference>
<keyword evidence="3 5" id="KW-0378">Hydrolase</keyword>
<reference evidence="11" key="2">
    <citation type="journal article" date="2015" name="Genome Biol. Evol.">
        <title>Complete Genome Sequence and Transcriptomic Analysis of the Novel Pathogen Elizabethkingia anophelis in Response to Oxidative Stress.</title>
        <authorList>
            <person name="Li Y."/>
            <person name="Liu Y."/>
            <person name="Chew S.C."/>
            <person name="Tay M."/>
            <person name="Salido M.M."/>
            <person name="Teo J."/>
            <person name="Lauro F.M."/>
            <person name="Givskov M."/>
            <person name="Yang L."/>
        </authorList>
    </citation>
    <scope>NUCLEOTIDE SEQUENCE</scope>
    <source>
        <strain evidence="11">NUHP1</strain>
    </source>
</reference>
<dbReference type="FunFam" id="3.20.20.70:FF:000118">
    <property type="entry name" value="Alpha-galactosidase"/>
    <property type="match status" value="1"/>
</dbReference>
<dbReference type="GO" id="GO:0004557">
    <property type="term" value="F:alpha-galactosidase activity"/>
    <property type="evidence" value="ECO:0007669"/>
    <property type="project" value="UniProtKB-UniRule"/>
</dbReference>
<dbReference type="SUPFAM" id="SSF51445">
    <property type="entry name" value="(Trans)glycosidases"/>
    <property type="match status" value="1"/>
</dbReference>
<evidence type="ECO:0000256" key="4">
    <source>
        <dbReference type="ARBA" id="ARBA00023295"/>
    </source>
</evidence>
<feature type="binding site" evidence="7">
    <location>
        <position position="433"/>
    </location>
    <ligand>
        <name>substrate</name>
    </ligand>
</feature>
<dbReference type="Proteomes" id="UP000028933">
    <property type="component" value="Chromosome"/>
</dbReference>
<dbReference type="Gene3D" id="2.60.40.1180">
    <property type="entry name" value="Golgi alpha-mannosidase II"/>
    <property type="match status" value="1"/>
</dbReference>
<evidence type="ECO:0000256" key="7">
    <source>
        <dbReference type="PIRSR" id="PIRSR005536-2"/>
    </source>
</evidence>
<evidence type="ECO:0000256" key="5">
    <source>
        <dbReference type="PIRNR" id="PIRNR005536"/>
    </source>
</evidence>
<dbReference type="Gene3D" id="3.20.20.70">
    <property type="entry name" value="Aldolase class I"/>
    <property type="match status" value="1"/>
</dbReference>
<feature type="binding site" evidence="7">
    <location>
        <begin position="467"/>
        <end position="471"/>
    </location>
    <ligand>
        <name>substrate</name>
    </ligand>
</feature>
<dbReference type="Gene3D" id="2.70.98.60">
    <property type="entry name" value="alpha-galactosidase from lactobacil brevis"/>
    <property type="match status" value="1"/>
</dbReference>
<dbReference type="GO" id="GO:0016052">
    <property type="term" value="P:carbohydrate catabolic process"/>
    <property type="evidence" value="ECO:0007669"/>
    <property type="project" value="InterPro"/>
</dbReference>
<evidence type="ECO:0000256" key="8">
    <source>
        <dbReference type="SAM" id="SignalP"/>
    </source>
</evidence>
<dbReference type="InterPro" id="IPR002252">
    <property type="entry name" value="Glyco_hydro_36"/>
</dbReference>
<dbReference type="Pfam" id="PF02065">
    <property type="entry name" value="Melibiase"/>
    <property type="match status" value="1"/>
</dbReference>
<evidence type="ECO:0000256" key="1">
    <source>
        <dbReference type="ARBA" id="ARBA00001255"/>
    </source>
</evidence>
<feature type="signal peptide" evidence="8">
    <location>
        <begin position="1"/>
        <end position="21"/>
    </location>
</feature>
<feature type="domain" description="Glycosyl hydrolase family 36 C-terminal" evidence="9">
    <location>
        <begin position="632"/>
        <end position="721"/>
    </location>
</feature>
<feature type="active site" description="Proton donor" evidence="6">
    <location>
        <position position="538"/>
    </location>
</feature>
<feature type="chain" id="PRO_5001717588" description="Alpha-galactosidase" evidence="8">
    <location>
        <begin position="22"/>
        <end position="725"/>
    </location>
</feature>
<evidence type="ECO:0000259" key="10">
    <source>
        <dbReference type="Pfam" id="PF16875"/>
    </source>
</evidence>
<dbReference type="InterPro" id="IPR000111">
    <property type="entry name" value="Glyco_hydro_27/36_CS"/>
</dbReference>
<evidence type="ECO:0000256" key="6">
    <source>
        <dbReference type="PIRSR" id="PIRSR005536-1"/>
    </source>
</evidence>
<dbReference type="AlphaFoldDB" id="A0A077ECK6"/>
<evidence type="ECO:0000313" key="12">
    <source>
        <dbReference type="Proteomes" id="UP000028933"/>
    </source>
</evidence>
<evidence type="ECO:0000259" key="9">
    <source>
        <dbReference type="Pfam" id="PF16874"/>
    </source>
</evidence>
<keyword evidence="4 5" id="KW-0326">Glycosidase</keyword>
<dbReference type="HOGENOM" id="CLU_009640_2_2_10"/>
<gene>
    <name evidence="11" type="ORF">BD94_1402</name>
</gene>